<sequence>MSNSRSKRQVVILDCCFSGAFAEGMKAKADDSVPVKQQLGGEGRAVLTSSTSTQYSFEHEGFDLSVYTHFLVEGLKTGIADRDEDGAVSVDELHEYASEKVQETAPGKMKPKIYVVEEGFKILLAKVRVDDPKLKYRQETERLIRNGNISFIARNLLNLKRDSLGLLSEEAVVIEAEVLKPYREYEAKLQRYEQVLTEAIQQEHILSDATLKELQDFEKALGLKNEDVKLIKAKFILPEQTISSSIEESIVQQKQSDNENKKTLHNQDYIDSLITPKKPQLPLGCQFKFVVLGIILLNITIGINYIINKPHYNKSPDSDIPDISLNPKCLEDQEKAEEYYQAGKTYFNKKSYNQAIEYFNKAICYADQYEWVSYYYRGQAYYELKNTKQH</sequence>
<keyword evidence="2" id="KW-0812">Transmembrane</keyword>
<keyword evidence="2" id="KW-0472">Membrane</keyword>
<keyword evidence="3" id="KW-0418">Kinase</keyword>
<feature type="transmembrane region" description="Helical" evidence="2">
    <location>
        <begin position="287"/>
        <end position="307"/>
    </location>
</feature>
<accession>A0A2K8T4D9</accession>
<keyword evidence="3" id="KW-0723">Serine/threonine-protein kinase</keyword>
<name>A0A2K8T4D9_9NOSO</name>
<dbReference type="Gene3D" id="3.40.50.1460">
    <property type="match status" value="1"/>
</dbReference>
<gene>
    <name evidence="3" type="ORF">COO91_08728</name>
</gene>
<dbReference type="Proteomes" id="UP000232003">
    <property type="component" value="Chromosome"/>
</dbReference>
<reference evidence="3 4" key="1">
    <citation type="submission" date="2017-11" db="EMBL/GenBank/DDBJ databases">
        <title>Complete genome of a free-living desiccation-tolerant cyanobacterium and its photosynthetic adaptation to extreme terrestrial habitat.</title>
        <authorList>
            <person name="Shang J."/>
        </authorList>
    </citation>
    <scope>NUCLEOTIDE SEQUENCE [LARGE SCALE GENOMIC DNA]</scope>
    <source>
        <strain evidence="3 4">CCNUN1</strain>
    </source>
</reference>
<evidence type="ECO:0000256" key="2">
    <source>
        <dbReference type="SAM" id="Phobius"/>
    </source>
</evidence>
<dbReference type="EMBL" id="CP024785">
    <property type="protein sequence ID" value="AUB42586.1"/>
    <property type="molecule type" value="Genomic_DNA"/>
</dbReference>
<dbReference type="PROSITE" id="PS50005">
    <property type="entry name" value="TPR"/>
    <property type="match status" value="1"/>
</dbReference>
<keyword evidence="1" id="KW-0802">TPR repeat</keyword>
<dbReference type="AlphaFoldDB" id="A0A2K8T4D9"/>
<dbReference type="Gene3D" id="1.25.40.10">
    <property type="entry name" value="Tetratricopeptide repeat domain"/>
    <property type="match status" value="1"/>
</dbReference>
<evidence type="ECO:0000256" key="1">
    <source>
        <dbReference type="PROSITE-ProRule" id="PRU00339"/>
    </source>
</evidence>
<dbReference type="GO" id="GO:0004674">
    <property type="term" value="F:protein serine/threonine kinase activity"/>
    <property type="evidence" value="ECO:0007669"/>
    <property type="project" value="UniProtKB-KW"/>
</dbReference>
<evidence type="ECO:0000313" key="3">
    <source>
        <dbReference type="EMBL" id="AUB42586.1"/>
    </source>
</evidence>
<dbReference type="KEGG" id="nfl:COO91_08728"/>
<keyword evidence="2" id="KW-1133">Transmembrane helix</keyword>
<dbReference type="SUPFAM" id="SSF48452">
    <property type="entry name" value="TPR-like"/>
    <property type="match status" value="1"/>
</dbReference>
<proteinExistence type="predicted"/>
<keyword evidence="4" id="KW-1185">Reference proteome</keyword>
<dbReference type="InterPro" id="IPR018247">
    <property type="entry name" value="EF_Hand_1_Ca_BS"/>
</dbReference>
<dbReference type="InterPro" id="IPR019734">
    <property type="entry name" value="TPR_rpt"/>
</dbReference>
<dbReference type="PROSITE" id="PS00018">
    <property type="entry name" value="EF_HAND_1"/>
    <property type="match status" value="1"/>
</dbReference>
<organism evidence="3 4">
    <name type="scientific">Nostoc flagelliforme CCNUN1</name>
    <dbReference type="NCBI Taxonomy" id="2038116"/>
    <lineage>
        <taxon>Bacteria</taxon>
        <taxon>Bacillati</taxon>
        <taxon>Cyanobacteriota</taxon>
        <taxon>Cyanophyceae</taxon>
        <taxon>Nostocales</taxon>
        <taxon>Nostocaceae</taxon>
        <taxon>Nostoc</taxon>
    </lineage>
</organism>
<protein>
    <submittedName>
        <fullName evidence="3">Serine/threonine protein kinase</fullName>
    </submittedName>
</protein>
<dbReference type="InterPro" id="IPR011990">
    <property type="entry name" value="TPR-like_helical_dom_sf"/>
</dbReference>
<keyword evidence="3" id="KW-0808">Transferase</keyword>
<feature type="repeat" description="TPR" evidence="1">
    <location>
        <begin position="336"/>
        <end position="369"/>
    </location>
</feature>
<evidence type="ECO:0000313" key="4">
    <source>
        <dbReference type="Proteomes" id="UP000232003"/>
    </source>
</evidence>